<evidence type="ECO:0000256" key="1">
    <source>
        <dbReference type="SAM" id="Phobius"/>
    </source>
</evidence>
<feature type="transmembrane region" description="Helical" evidence="1">
    <location>
        <begin position="99"/>
        <end position="117"/>
    </location>
</feature>
<dbReference type="KEGG" id="cbae:COR50_15665"/>
<organism evidence="2 3">
    <name type="scientific">Chitinophaga caeni</name>
    <dbReference type="NCBI Taxonomy" id="2029983"/>
    <lineage>
        <taxon>Bacteria</taxon>
        <taxon>Pseudomonadati</taxon>
        <taxon>Bacteroidota</taxon>
        <taxon>Chitinophagia</taxon>
        <taxon>Chitinophagales</taxon>
        <taxon>Chitinophagaceae</taxon>
        <taxon>Chitinophaga</taxon>
    </lineage>
</organism>
<sequence length="195" mass="22426">MFKLKILHPNAMTRLKLQPVMHGMAGILFLFNVMGAYKLPKPNFLLAAFYLLLGIGSLVFPFIMRKLKNVSSANTLMRCLQVLVLMISALFFLSHIQPFVALFQIIMALTLAYTTYAEYKMFQPAFMELTNQCIILPTLFSTKSISWKDLNNVILRDDVFTIDFKNNKVLQLEVLQDIDQEKMTAINDYCRGRLV</sequence>
<evidence type="ECO:0008006" key="4">
    <source>
        <dbReference type="Google" id="ProtNLM"/>
    </source>
</evidence>
<proteinExistence type="predicted"/>
<dbReference type="OrthoDB" id="660475at2"/>
<dbReference type="AlphaFoldDB" id="A0A291QX36"/>
<accession>A0A291QX36</accession>
<dbReference type="EMBL" id="CP023777">
    <property type="protein sequence ID" value="ATL48481.1"/>
    <property type="molecule type" value="Genomic_DNA"/>
</dbReference>
<evidence type="ECO:0000313" key="2">
    <source>
        <dbReference type="EMBL" id="ATL48481.1"/>
    </source>
</evidence>
<dbReference type="RefSeq" id="WP_098194854.1">
    <property type="nucleotide sequence ID" value="NZ_CP023777.1"/>
</dbReference>
<gene>
    <name evidence="2" type="ORF">COR50_15665</name>
</gene>
<feature type="transmembrane region" description="Helical" evidence="1">
    <location>
        <begin position="20"/>
        <end position="37"/>
    </location>
</feature>
<keyword evidence="1" id="KW-0472">Membrane</keyword>
<keyword evidence="3" id="KW-1185">Reference proteome</keyword>
<feature type="transmembrane region" description="Helical" evidence="1">
    <location>
        <begin position="43"/>
        <end position="63"/>
    </location>
</feature>
<evidence type="ECO:0000313" key="3">
    <source>
        <dbReference type="Proteomes" id="UP000220133"/>
    </source>
</evidence>
<dbReference type="Proteomes" id="UP000220133">
    <property type="component" value="Chromosome"/>
</dbReference>
<protein>
    <recommendedName>
        <fullName evidence="4">DUF5673 domain-containing protein</fullName>
    </recommendedName>
</protein>
<keyword evidence="1" id="KW-1133">Transmembrane helix</keyword>
<feature type="transmembrane region" description="Helical" evidence="1">
    <location>
        <begin position="75"/>
        <end position="93"/>
    </location>
</feature>
<name>A0A291QX36_9BACT</name>
<keyword evidence="1" id="KW-0812">Transmembrane</keyword>
<reference evidence="2 3" key="1">
    <citation type="submission" date="2017-10" db="EMBL/GenBank/DDBJ databases">
        <title>Paenichitinophaga pekingensis gen. nov., sp. nov., isolated from activated sludge.</title>
        <authorList>
            <person name="Jin D."/>
            <person name="Kong X."/>
            <person name="Deng Y."/>
            <person name="Bai Z."/>
        </authorList>
    </citation>
    <scope>NUCLEOTIDE SEQUENCE [LARGE SCALE GENOMIC DNA]</scope>
    <source>
        <strain evidence="2 3">13</strain>
    </source>
</reference>